<evidence type="ECO:0000313" key="4">
    <source>
        <dbReference type="Proteomes" id="UP000265140"/>
    </source>
</evidence>
<proteinExistence type="predicted"/>
<reference evidence="3" key="2">
    <citation type="submission" date="2020-02" db="EMBL/GenBank/DDBJ databases">
        <title>Esox lucius (northern pike) genome, fEsoLuc1, primary haplotype.</title>
        <authorList>
            <person name="Myers G."/>
            <person name="Karagic N."/>
            <person name="Meyer A."/>
            <person name="Pippel M."/>
            <person name="Reichard M."/>
            <person name="Winkler S."/>
            <person name="Tracey A."/>
            <person name="Sims Y."/>
            <person name="Howe K."/>
            <person name="Rhie A."/>
            <person name="Formenti G."/>
            <person name="Durbin R."/>
            <person name="Fedrigo O."/>
            <person name="Jarvis E.D."/>
        </authorList>
    </citation>
    <scope>NUCLEOTIDE SEQUENCE [LARGE SCALE GENOMIC DNA]</scope>
</reference>
<dbReference type="Gene3D" id="1.25.10.10">
    <property type="entry name" value="Leucine-rich Repeat Variant"/>
    <property type="match status" value="1"/>
</dbReference>
<dbReference type="SUPFAM" id="SSF48371">
    <property type="entry name" value="ARM repeat"/>
    <property type="match status" value="1"/>
</dbReference>
<dbReference type="Ensembl" id="ENSELUT00000037902.3">
    <property type="protein sequence ID" value="ENSELUP00000011947.3"/>
    <property type="gene ID" value="ENSELUG00000012252.3"/>
</dbReference>
<evidence type="ECO:0000256" key="1">
    <source>
        <dbReference type="SAM" id="MobiDB-lite"/>
    </source>
</evidence>
<evidence type="ECO:0000259" key="2">
    <source>
        <dbReference type="Pfam" id="PF21044"/>
    </source>
</evidence>
<gene>
    <name evidence="3" type="primary">CIP2A</name>
</gene>
<dbReference type="GeneID" id="105022004"/>
<dbReference type="AlphaFoldDB" id="A0A3P8Y5H9"/>
<protein>
    <recommendedName>
        <fullName evidence="2">CIP2A N-terminal domain-containing protein</fullName>
    </recommendedName>
</protein>
<reference evidence="3" key="3">
    <citation type="submission" date="2025-08" db="UniProtKB">
        <authorList>
            <consortium name="Ensembl"/>
        </authorList>
    </citation>
    <scope>IDENTIFICATION</scope>
</reference>
<dbReference type="InterPro" id="IPR016024">
    <property type="entry name" value="ARM-type_fold"/>
</dbReference>
<reference evidence="3" key="4">
    <citation type="submission" date="2025-09" db="UniProtKB">
        <authorList>
            <consortium name="Ensembl"/>
        </authorList>
    </citation>
    <scope>IDENTIFICATION</scope>
</reference>
<keyword evidence="4" id="KW-1185">Reference proteome</keyword>
<feature type="region of interest" description="Disordered" evidence="1">
    <location>
        <begin position="822"/>
        <end position="855"/>
    </location>
</feature>
<sequence length="928" mass="103587">MFLLECAVHAFRKICLITSVPEIMDVTTCLKSLLLATHQYRDNRTAHNTVQLQKQVEELSGLRCGRLLSSGQVLPSECISGLVELAGDPNTSPALTGTIISLLARLACDDESREVLQSSYNLTSTLASIIHCQCNTPGEPLVLQCLQVLQRLTYSSRIFHCANYIHELIDFLVANIQSRDDDITMPCLGLMANLCRYNLSVQTHIKALSNVKAFYRTLINFLAHNSLTVVVFALSILASLTLNEEVGEKLFHAKNIHQTFQLIFNIIVNGDGTLTRKYSVDLLVDLLRNPKIADYLTRYEHFSVCVSQVLGLLHVKDPNSATKVLELLLALSGVSGLRLLLCDIVFRPAAPRLRTAVHRPGVGLDAHQKTEPGLALVQWLKPPAEGEESCCLRALQLLTELLEESLSSEVVSVCVLGFVELLVPVVLGLLQRPDPAAPESQLRTHSSRITHATCLLLTLCGEDSVRGVVSRQLTSQICLSQVEHLLSCCHDNDPLISPPTGHESSLSEVCGEAVLKTLELMSKLRQQVKDMETSFYRILQDPRVVTPLSLALTSSQREYVQTGLRLLLEATLLPDFPTLVLGESIAANNAYRQREAELSVKRFSGLKEVPAPTRDSLSGPPPSPSHSIHSLIDKLHNGMELQDQIKDVRVSEIMDVYEQKISALASKEGRLQDLLEAKALALSQADRLIAQYRCQRAQAEAEARKLASLLKDAERRREELQVEVVNQALEADRAKGDIAELLQHNARLQADSQEHQTLKGSYNQLLNRFNESERLLKELQVAHISLTKQMDTLQKSHETLRLQHDKAVCELESQQEQIRSLQSEIQHRDRDITGLRGELRNQEERGREKEREREELEETVDVLRKELNKTELARKDASIRASSLELQKAQVEARLQKKEDELNKHSAMIAMIHSLSSGKGKSDVNLSL</sequence>
<dbReference type="InterPro" id="IPR048701">
    <property type="entry name" value="CIP2A_N"/>
</dbReference>
<dbReference type="InterPro" id="IPR042510">
    <property type="entry name" value="CIP2A"/>
</dbReference>
<dbReference type="PANTHER" id="PTHR23161">
    <property type="entry name" value="PROTEIN CIP2A"/>
    <property type="match status" value="1"/>
</dbReference>
<dbReference type="PANTHER" id="PTHR23161:SF2">
    <property type="entry name" value="PROTEIN CIP2A"/>
    <property type="match status" value="1"/>
</dbReference>
<reference evidence="4" key="1">
    <citation type="journal article" date="2014" name="PLoS ONE">
        <title>The genome and linkage map of the northern pike (Esox lucius): conserved synteny revealed between the salmonid sister group and the Neoteleostei.</title>
        <authorList>
            <person name="Rondeau E.B."/>
            <person name="Minkley D.R."/>
            <person name="Leong J.S."/>
            <person name="Messmer A.M."/>
            <person name="Jantzen J.R."/>
            <person name="von Schalburg K.R."/>
            <person name="Lemon C."/>
            <person name="Bird N.H."/>
            <person name="Koop B.F."/>
        </authorList>
    </citation>
    <scope>NUCLEOTIDE SEQUENCE</scope>
</reference>
<dbReference type="RefSeq" id="XP_019897409.1">
    <property type="nucleotide sequence ID" value="XM_020041850.2"/>
</dbReference>
<dbReference type="CTD" id="57650"/>
<name>A0A3P8Y5H9_ESOLU</name>
<accession>A0A3P8Y5H9</accession>
<feature type="domain" description="CIP2A N-terminal" evidence="2">
    <location>
        <begin position="47"/>
        <end position="597"/>
    </location>
</feature>
<dbReference type="Pfam" id="PF21044">
    <property type="entry name" value="CIP2A_N"/>
    <property type="match status" value="1"/>
</dbReference>
<dbReference type="InterPro" id="IPR011989">
    <property type="entry name" value="ARM-like"/>
</dbReference>
<organism evidence="3 4">
    <name type="scientific">Esox lucius</name>
    <name type="common">Northern pike</name>
    <dbReference type="NCBI Taxonomy" id="8010"/>
    <lineage>
        <taxon>Eukaryota</taxon>
        <taxon>Metazoa</taxon>
        <taxon>Chordata</taxon>
        <taxon>Craniata</taxon>
        <taxon>Vertebrata</taxon>
        <taxon>Euteleostomi</taxon>
        <taxon>Actinopterygii</taxon>
        <taxon>Neopterygii</taxon>
        <taxon>Teleostei</taxon>
        <taxon>Protacanthopterygii</taxon>
        <taxon>Esociformes</taxon>
        <taxon>Esocidae</taxon>
        <taxon>Esox</taxon>
    </lineage>
</organism>
<dbReference type="Bgee" id="ENSELUG00000012252">
    <property type="expression patterns" value="Expressed in ovary and 15 other cell types or tissues"/>
</dbReference>
<dbReference type="GeneTree" id="ENSGT00940000153251"/>
<dbReference type="Proteomes" id="UP000265140">
    <property type="component" value="Chromosome 21"/>
</dbReference>
<feature type="compositionally biased region" description="Basic and acidic residues" evidence="1">
    <location>
        <begin position="825"/>
        <end position="854"/>
    </location>
</feature>
<evidence type="ECO:0000313" key="3">
    <source>
        <dbReference type="Ensembl" id="ENSELUP00000011947.3"/>
    </source>
</evidence>